<evidence type="ECO:0000256" key="1">
    <source>
        <dbReference type="ARBA" id="ARBA00022679"/>
    </source>
</evidence>
<evidence type="ECO:0000259" key="3">
    <source>
        <dbReference type="PROSITE" id="PS51186"/>
    </source>
</evidence>
<proteinExistence type="predicted"/>
<dbReference type="InterPro" id="IPR050832">
    <property type="entry name" value="Bact_Acetyltransf"/>
</dbReference>
<organism evidence="4 5">
    <name type="scientific">Kribbella lupini</name>
    <dbReference type="NCBI Taxonomy" id="291602"/>
    <lineage>
        <taxon>Bacteria</taxon>
        <taxon>Bacillati</taxon>
        <taxon>Actinomycetota</taxon>
        <taxon>Actinomycetes</taxon>
        <taxon>Propionibacteriales</taxon>
        <taxon>Kribbellaceae</taxon>
        <taxon>Kribbella</taxon>
    </lineage>
</organism>
<accession>A0ABP4LJV7</accession>
<keyword evidence="2" id="KW-0012">Acyltransferase</keyword>
<dbReference type="SUPFAM" id="SSF55729">
    <property type="entry name" value="Acyl-CoA N-acyltransferases (Nat)"/>
    <property type="match status" value="1"/>
</dbReference>
<dbReference type="CDD" id="cd04301">
    <property type="entry name" value="NAT_SF"/>
    <property type="match status" value="1"/>
</dbReference>
<protein>
    <recommendedName>
        <fullName evidence="3">N-acetyltransferase domain-containing protein</fullName>
    </recommendedName>
</protein>
<dbReference type="PANTHER" id="PTHR43877">
    <property type="entry name" value="AMINOALKYLPHOSPHONATE N-ACETYLTRANSFERASE-RELATED-RELATED"/>
    <property type="match status" value="1"/>
</dbReference>
<comment type="caution">
    <text evidence="4">The sequence shown here is derived from an EMBL/GenBank/DDBJ whole genome shotgun (WGS) entry which is preliminary data.</text>
</comment>
<dbReference type="Proteomes" id="UP001500363">
    <property type="component" value="Unassembled WGS sequence"/>
</dbReference>
<dbReference type="PROSITE" id="PS51186">
    <property type="entry name" value="GNAT"/>
    <property type="match status" value="1"/>
</dbReference>
<gene>
    <name evidence="4" type="ORF">GCM10009741_28920</name>
</gene>
<name>A0ABP4LJV7_9ACTN</name>
<dbReference type="EMBL" id="BAAANC010000002">
    <property type="protein sequence ID" value="GAA1525571.1"/>
    <property type="molecule type" value="Genomic_DNA"/>
</dbReference>
<dbReference type="Gene3D" id="3.40.630.30">
    <property type="match status" value="1"/>
</dbReference>
<keyword evidence="1" id="KW-0808">Transferase</keyword>
<dbReference type="InterPro" id="IPR016181">
    <property type="entry name" value="Acyl_CoA_acyltransferase"/>
</dbReference>
<dbReference type="Pfam" id="PF00583">
    <property type="entry name" value="Acetyltransf_1"/>
    <property type="match status" value="1"/>
</dbReference>
<sequence length="165" mass="18184">MIDARRATAADGTAVGEIHAASWAAAYAPFFTEDFATPQIQSRLTRWHDRLSSGEGTVLLALVDTLPAAMTWLNESETRPGVAEILSFYAHPRAWGTGAAPALMTETLETLRTQGFSTVHLWTLQATPQSRRFYEKSGFTETGNTQSRDFGDGKPLQQVEYERAC</sequence>
<dbReference type="RefSeq" id="WP_344174238.1">
    <property type="nucleotide sequence ID" value="NZ_BAAANC010000002.1"/>
</dbReference>
<keyword evidence="5" id="KW-1185">Reference proteome</keyword>
<evidence type="ECO:0000313" key="4">
    <source>
        <dbReference type="EMBL" id="GAA1525571.1"/>
    </source>
</evidence>
<evidence type="ECO:0000256" key="2">
    <source>
        <dbReference type="ARBA" id="ARBA00023315"/>
    </source>
</evidence>
<dbReference type="InterPro" id="IPR000182">
    <property type="entry name" value="GNAT_dom"/>
</dbReference>
<feature type="domain" description="N-acetyltransferase" evidence="3">
    <location>
        <begin position="2"/>
        <end position="165"/>
    </location>
</feature>
<evidence type="ECO:0000313" key="5">
    <source>
        <dbReference type="Proteomes" id="UP001500363"/>
    </source>
</evidence>
<reference evidence="5" key="1">
    <citation type="journal article" date="2019" name="Int. J. Syst. Evol. Microbiol.">
        <title>The Global Catalogue of Microorganisms (GCM) 10K type strain sequencing project: providing services to taxonomists for standard genome sequencing and annotation.</title>
        <authorList>
            <consortium name="The Broad Institute Genomics Platform"/>
            <consortium name="The Broad Institute Genome Sequencing Center for Infectious Disease"/>
            <person name="Wu L."/>
            <person name="Ma J."/>
        </authorList>
    </citation>
    <scope>NUCLEOTIDE SEQUENCE [LARGE SCALE GENOMIC DNA]</scope>
    <source>
        <strain evidence="5">JCM 14303</strain>
    </source>
</reference>